<accession>C8P5F5</accession>
<evidence type="ECO:0000313" key="3">
    <source>
        <dbReference type="Proteomes" id="UP000003675"/>
    </source>
</evidence>
<proteinExistence type="predicted"/>
<sequence>MRNKFLAWWQSGFIAYRVPFAKRNQMISQLIGPLHSVSAPLRILHIVFAAL</sequence>
<protein>
    <submittedName>
        <fullName evidence="1">Uncharacterized protein</fullName>
    </submittedName>
</protein>
<dbReference type="STRING" id="525309.HMPREF0494_0549"/>
<evidence type="ECO:0000313" key="2">
    <source>
        <dbReference type="EMBL" id="KRK58318.1"/>
    </source>
</evidence>
<organism evidence="1 3">
    <name type="scientific">Limosilactobacillus antri DSM 16041</name>
    <dbReference type="NCBI Taxonomy" id="525309"/>
    <lineage>
        <taxon>Bacteria</taxon>
        <taxon>Bacillati</taxon>
        <taxon>Bacillota</taxon>
        <taxon>Bacilli</taxon>
        <taxon>Lactobacillales</taxon>
        <taxon>Lactobacillaceae</taxon>
        <taxon>Limosilactobacillus</taxon>
    </lineage>
</organism>
<keyword evidence="4" id="KW-1185">Reference proteome</keyword>
<dbReference type="Proteomes" id="UP000051883">
    <property type="component" value="Unassembled WGS sequence"/>
</dbReference>
<evidence type="ECO:0000313" key="1">
    <source>
        <dbReference type="EMBL" id="EEW54366.1"/>
    </source>
</evidence>
<evidence type="ECO:0000313" key="4">
    <source>
        <dbReference type="Proteomes" id="UP000051883"/>
    </source>
</evidence>
<dbReference type="AlphaFoldDB" id="C8P5F5"/>
<gene>
    <name evidence="2" type="ORF">FC31_GL000971</name>
    <name evidence="1" type="ORF">HMPREF0494_0549</name>
</gene>
<dbReference type="EMBL" id="AZDK01000023">
    <property type="protein sequence ID" value="KRK58318.1"/>
    <property type="molecule type" value="Genomic_DNA"/>
</dbReference>
<reference evidence="2 4" key="2">
    <citation type="journal article" date="2015" name="Genome Announc.">
        <title>Expanding the biotechnology potential of lactobacilli through comparative genomics of 213 strains and associated genera.</title>
        <authorList>
            <person name="Sun Z."/>
            <person name="Harris H.M."/>
            <person name="McCann A."/>
            <person name="Guo C."/>
            <person name="Argimon S."/>
            <person name="Zhang W."/>
            <person name="Yang X."/>
            <person name="Jeffery I.B."/>
            <person name="Cooney J.C."/>
            <person name="Kagawa T.F."/>
            <person name="Liu W."/>
            <person name="Song Y."/>
            <person name="Salvetti E."/>
            <person name="Wrobel A."/>
            <person name="Rasinkangas P."/>
            <person name="Parkhill J."/>
            <person name="Rea M.C."/>
            <person name="O'Sullivan O."/>
            <person name="Ritari J."/>
            <person name="Douillard F.P."/>
            <person name="Paul Ross R."/>
            <person name="Yang R."/>
            <person name="Briner A.E."/>
            <person name="Felis G.E."/>
            <person name="de Vos W.M."/>
            <person name="Barrangou R."/>
            <person name="Klaenhammer T.R."/>
            <person name="Caufield P.W."/>
            <person name="Cui Y."/>
            <person name="Zhang H."/>
            <person name="O'Toole P.W."/>
        </authorList>
    </citation>
    <scope>NUCLEOTIDE SEQUENCE [LARGE SCALE GENOMIC DNA]</scope>
    <source>
        <strain evidence="2 4">DSM 16041</strain>
    </source>
</reference>
<comment type="caution">
    <text evidence="1">The sequence shown here is derived from an EMBL/GenBank/DDBJ whole genome shotgun (WGS) entry which is preliminary data.</text>
</comment>
<name>C8P5F5_9LACO</name>
<dbReference type="HOGENOM" id="CLU_3099985_0_0_9"/>
<dbReference type="EMBL" id="ACLL01000013">
    <property type="protein sequence ID" value="EEW54366.1"/>
    <property type="molecule type" value="Genomic_DNA"/>
</dbReference>
<reference evidence="1 3" key="1">
    <citation type="submission" date="2009-09" db="EMBL/GenBank/DDBJ databases">
        <authorList>
            <person name="Qin X."/>
            <person name="Bachman B."/>
            <person name="Battles P."/>
            <person name="Bell A."/>
            <person name="Bess C."/>
            <person name="Bickham C."/>
            <person name="Chaboub L."/>
            <person name="Chen D."/>
            <person name="Coyle M."/>
            <person name="Deiros D.R."/>
            <person name="Dinh H."/>
            <person name="Forbes L."/>
            <person name="Fowler G."/>
            <person name="Francisco L."/>
            <person name="Fu Q."/>
            <person name="Gubbala S."/>
            <person name="Hale W."/>
            <person name="Han Y."/>
            <person name="Hemphill L."/>
            <person name="Highlander S.K."/>
            <person name="Hirani K."/>
            <person name="Hogues M."/>
            <person name="Jackson L."/>
            <person name="Jakkamsetti A."/>
            <person name="Javaid M."/>
            <person name="Jiang H."/>
            <person name="Korchina V."/>
            <person name="Kovar C."/>
            <person name="Lara F."/>
            <person name="Lee S."/>
            <person name="Mata R."/>
            <person name="Mathew T."/>
            <person name="Moen C."/>
            <person name="Morales K."/>
            <person name="Munidasa M."/>
            <person name="Nazareth L."/>
            <person name="Ngo R."/>
            <person name="Nguyen L."/>
            <person name="Okwuonu G."/>
            <person name="Ongeri F."/>
            <person name="Patil S."/>
            <person name="Petrosino J."/>
            <person name="Pham C."/>
            <person name="Pham P."/>
            <person name="Pu L.-L."/>
            <person name="Puazo M."/>
            <person name="Raj R."/>
            <person name="Reid J."/>
            <person name="Rouhana J."/>
            <person name="Saada N."/>
            <person name="Shang Y."/>
            <person name="Simmons D."/>
            <person name="Thornton R."/>
            <person name="Warren J."/>
            <person name="Weissenberger G."/>
            <person name="Zhang J."/>
            <person name="Zhang L."/>
            <person name="Zhou C."/>
            <person name="Zhu D."/>
            <person name="Muzny D."/>
            <person name="Worley K."/>
            <person name="Gibbs R."/>
        </authorList>
    </citation>
    <scope>NUCLEOTIDE SEQUENCE [LARGE SCALE GENOMIC DNA]</scope>
    <source>
        <strain evidence="1 3">DSM 16041</strain>
    </source>
</reference>
<dbReference type="Proteomes" id="UP000003675">
    <property type="component" value="Unassembled WGS sequence"/>
</dbReference>
<dbReference type="PATRIC" id="fig|525309.8.peg.980"/>